<keyword evidence="3" id="KW-1185">Reference proteome</keyword>
<dbReference type="EMBL" id="AFBM01000010">
    <property type="protein sequence ID" value="EGF52819.1"/>
    <property type="molecule type" value="Genomic_DNA"/>
</dbReference>
<name>A0ABN0CPB2_9BACE</name>
<accession>A0ABN0CPB2</accession>
<organism evidence="2 3">
    <name type="scientific">Bacteroides clarus YIT 12056</name>
    <dbReference type="NCBI Taxonomy" id="762984"/>
    <lineage>
        <taxon>Bacteria</taxon>
        <taxon>Pseudomonadati</taxon>
        <taxon>Bacteroidota</taxon>
        <taxon>Bacteroidia</taxon>
        <taxon>Bacteroidales</taxon>
        <taxon>Bacteroidaceae</taxon>
        <taxon>Bacteroides</taxon>
    </lineage>
</organism>
<dbReference type="Proteomes" id="UP000010321">
    <property type="component" value="Unassembled WGS sequence"/>
</dbReference>
<sequence>MFSIRKQFVSRIQTNSRPYQRRPFTLRKRETTHETGKKEAYKELK</sequence>
<comment type="caution">
    <text evidence="2">The sequence shown here is derived from an EMBL/GenBank/DDBJ whole genome shotgun (WGS) entry which is preliminary data.</text>
</comment>
<feature type="compositionally biased region" description="Basic and acidic residues" evidence="1">
    <location>
        <begin position="27"/>
        <end position="45"/>
    </location>
</feature>
<feature type="region of interest" description="Disordered" evidence="1">
    <location>
        <begin position="1"/>
        <end position="45"/>
    </location>
</feature>
<evidence type="ECO:0000313" key="3">
    <source>
        <dbReference type="Proteomes" id="UP000010321"/>
    </source>
</evidence>
<reference evidence="2 3" key="1">
    <citation type="submission" date="2011-02" db="EMBL/GenBank/DDBJ databases">
        <authorList>
            <person name="Weinstock G."/>
            <person name="Sodergren E."/>
            <person name="Clifton S."/>
            <person name="Fulton L."/>
            <person name="Fulton B."/>
            <person name="Courtney L."/>
            <person name="Fronick C."/>
            <person name="Harrison M."/>
            <person name="Strong C."/>
            <person name="Farmer C."/>
            <person name="Delahaunty K."/>
            <person name="Markovic C."/>
            <person name="Hall O."/>
            <person name="Minx P."/>
            <person name="Tomlinson C."/>
            <person name="Mitreva M."/>
            <person name="Hou S."/>
            <person name="Chen J."/>
            <person name="Wollam A."/>
            <person name="Pepin K.H."/>
            <person name="Johnson M."/>
            <person name="Bhonagiri V."/>
            <person name="Zhang X."/>
            <person name="Suruliraj S."/>
            <person name="Warren W."/>
            <person name="Chinwalla A."/>
            <person name="Mardis E.R."/>
            <person name="Wilson R.K."/>
        </authorList>
    </citation>
    <scope>NUCLEOTIDE SEQUENCE [LARGE SCALE GENOMIC DNA]</scope>
    <source>
        <strain evidence="2 3">YIT 12056</strain>
    </source>
</reference>
<evidence type="ECO:0000256" key="1">
    <source>
        <dbReference type="SAM" id="MobiDB-lite"/>
    </source>
</evidence>
<protein>
    <submittedName>
        <fullName evidence="2">Uncharacterized protein</fullName>
    </submittedName>
</protein>
<gene>
    <name evidence="2" type="ORF">HMPREF9445_01147</name>
</gene>
<proteinExistence type="predicted"/>
<evidence type="ECO:0000313" key="2">
    <source>
        <dbReference type="EMBL" id="EGF52819.1"/>
    </source>
</evidence>